<reference evidence="1 2" key="1">
    <citation type="journal article" date="2015" name="Int. J. Syst. Evol. Microbiol.">
        <title>Youhaiella tibetensis gen. nov., sp. nov., isolated from subsurface sediment.</title>
        <authorList>
            <person name="Wang Y.X."/>
            <person name="Huang F.Q."/>
            <person name="Nogi Y."/>
            <person name="Pang S.J."/>
            <person name="Wang P.K."/>
            <person name="Lv J."/>
        </authorList>
    </citation>
    <scope>NUCLEOTIDE SEQUENCE [LARGE SCALE GENOMIC DNA]</scope>
    <source>
        <strain evidence="2">fig4</strain>
    </source>
</reference>
<protein>
    <submittedName>
        <fullName evidence="1">Chemotaxis protein</fullName>
    </submittedName>
</protein>
<dbReference type="KEGG" id="yti:FNA67_14130"/>
<sequence length="142" mass="15416">MTFGILVEGSVAILLAVTIGYCIVLNSRLKRLHGDRDALRQTVADLVQATNLANAAIKELKATAIETDETLNARLGEAERFGVELASHINAGQALMERVAKFTSAARHSRSLEPEPRADEPSLVKEALNRLSTHERMRGNAA</sequence>
<dbReference type="Pfam" id="PF20072">
    <property type="entry name" value="DUF6468"/>
    <property type="match status" value="1"/>
</dbReference>
<evidence type="ECO:0000313" key="1">
    <source>
        <dbReference type="EMBL" id="QEE21248.1"/>
    </source>
</evidence>
<name>A0A5B9DS39_9HYPH</name>
<dbReference type="AlphaFoldDB" id="A0A5B9DS39"/>
<proteinExistence type="predicted"/>
<dbReference type="RefSeq" id="WP_147656439.1">
    <property type="nucleotide sequence ID" value="NZ_BMFM01000001.1"/>
</dbReference>
<organism evidence="1 2">
    <name type="scientific">Paradevosia tibetensis</name>
    <dbReference type="NCBI Taxonomy" id="1447062"/>
    <lineage>
        <taxon>Bacteria</taxon>
        <taxon>Pseudomonadati</taxon>
        <taxon>Pseudomonadota</taxon>
        <taxon>Alphaproteobacteria</taxon>
        <taxon>Hyphomicrobiales</taxon>
        <taxon>Devosiaceae</taxon>
        <taxon>Paradevosia</taxon>
    </lineage>
</organism>
<dbReference type="Proteomes" id="UP000321062">
    <property type="component" value="Chromosome"/>
</dbReference>
<accession>A0A5B9DS39</accession>
<dbReference type="InterPro" id="IPR045531">
    <property type="entry name" value="DUF6468"/>
</dbReference>
<dbReference type="OrthoDB" id="8005993at2"/>
<dbReference type="EMBL" id="CP041690">
    <property type="protein sequence ID" value="QEE21248.1"/>
    <property type="molecule type" value="Genomic_DNA"/>
</dbReference>
<keyword evidence="2" id="KW-1185">Reference proteome</keyword>
<gene>
    <name evidence="1" type="ORF">FNA67_14130</name>
</gene>
<evidence type="ECO:0000313" key="2">
    <source>
        <dbReference type="Proteomes" id="UP000321062"/>
    </source>
</evidence>